<reference evidence="1" key="2">
    <citation type="submission" date="2021-04" db="EMBL/GenBank/DDBJ databases">
        <authorList>
            <person name="Podell S."/>
        </authorList>
    </citation>
    <scope>NUCLEOTIDE SEQUENCE</scope>
    <source>
        <strain evidence="1">Hildebrandi</strain>
    </source>
</reference>
<evidence type="ECO:0000313" key="1">
    <source>
        <dbReference type="EMBL" id="KAG7339117.1"/>
    </source>
</evidence>
<evidence type="ECO:0000313" key="2">
    <source>
        <dbReference type="Proteomes" id="UP000693970"/>
    </source>
</evidence>
<dbReference type="EMBL" id="JAGRRH010000041">
    <property type="protein sequence ID" value="KAG7339117.1"/>
    <property type="molecule type" value="Genomic_DNA"/>
</dbReference>
<organism evidence="1 2">
    <name type="scientific">Nitzschia inconspicua</name>
    <dbReference type="NCBI Taxonomy" id="303405"/>
    <lineage>
        <taxon>Eukaryota</taxon>
        <taxon>Sar</taxon>
        <taxon>Stramenopiles</taxon>
        <taxon>Ochrophyta</taxon>
        <taxon>Bacillariophyta</taxon>
        <taxon>Bacillariophyceae</taxon>
        <taxon>Bacillariophycidae</taxon>
        <taxon>Bacillariales</taxon>
        <taxon>Bacillariaceae</taxon>
        <taxon>Nitzschia</taxon>
    </lineage>
</organism>
<keyword evidence="2" id="KW-1185">Reference proteome</keyword>
<comment type="caution">
    <text evidence="1">The sequence shown here is derived from an EMBL/GenBank/DDBJ whole genome shotgun (WGS) entry which is preliminary data.</text>
</comment>
<dbReference type="AlphaFoldDB" id="A0A9K3P9D6"/>
<accession>A0A9K3P9D6</accession>
<protein>
    <submittedName>
        <fullName evidence="1">Uncharacterized protein</fullName>
    </submittedName>
</protein>
<sequence length="365" mass="39305">MSSTYATKLLTARWKCLQAPTAPASMKSMNEGLYSVGTKSQDKFKSMTIAVMENHHVNAVGMTQEMHNCSADFSFVGPGNETLDTTKPVGSHEVINPLCKELIQLCDVAGKDKAAKTARDLESLIIALKEEIATEQPPPTGKVVSVIGGEVAMGFIGRREDSILWESKCKSLCIRALPHSTNDGFDAVIGEDMSSSGRPTAQKSLHLLDLAPAPPSSGILDSALDLSDDSPEAHLHALGPVIPPDDADLAVDQKYRAAVYALHKSPSSLASPCMVCGAAHRFDDCPVLQNVDYLRDHYIKFCGFLKRALTSHHTMTHTSPPFLPPPSVDGSVHAVSSSAEVYAVHSASAVHPASLRDQDFHWRQL</sequence>
<dbReference type="Proteomes" id="UP000693970">
    <property type="component" value="Unassembled WGS sequence"/>
</dbReference>
<proteinExistence type="predicted"/>
<gene>
    <name evidence="1" type="ORF">IV203_017694</name>
</gene>
<name>A0A9K3P9D6_9STRA</name>
<reference evidence="1" key="1">
    <citation type="journal article" date="2021" name="Sci. Rep.">
        <title>Diploid genomic architecture of Nitzschia inconspicua, an elite biomass production diatom.</title>
        <authorList>
            <person name="Oliver A."/>
            <person name="Podell S."/>
            <person name="Pinowska A."/>
            <person name="Traller J.C."/>
            <person name="Smith S.R."/>
            <person name="McClure R."/>
            <person name="Beliaev A."/>
            <person name="Bohutskyi P."/>
            <person name="Hill E.A."/>
            <person name="Rabines A."/>
            <person name="Zheng H."/>
            <person name="Allen L.Z."/>
            <person name="Kuo A."/>
            <person name="Grigoriev I.V."/>
            <person name="Allen A.E."/>
            <person name="Hazlebeck D."/>
            <person name="Allen E.E."/>
        </authorList>
    </citation>
    <scope>NUCLEOTIDE SEQUENCE</scope>
    <source>
        <strain evidence="1">Hildebrandi</strain>
    </source>
</reference>